<dbReference type="GO" id="GO:0016020">
    <property type="term" value="C:membrane"/>
    <property type="evidence" value="ECO:0007669"/>
    <property type="project" value="UniProtKB-SubCell"/>
</dbReference>
<feature type="transmembrane region" description="Helical" evidence="5">
    <location>
        <begin position="48"/>
        <end position="70"/>
    </location>
</feature>
<evidence type="ECO:0000256" key="2">
    <source>
        <dbReference type="ARBA" id="ARBA00022692"/>
    </source>
</evidence>
<proteinExistence type="predicted"/>
<evidence type="ECO:0000256" key="4">
    <source>
        <dbReference type="ARBA" id="ARBA00023136"/>
    </source>
</evidence>
<feature type="transmembrane region" description="Helical" evidence="5">
    <location>
        <begin position="6"/>
        <end position="27"/>
    </location>
</feature>
<keyword evidence="4 5" id="KW-0472">Membrane</keyword>
<dbReference type="GO" id="GO:0030416">
    <property type="term" value="P:methylamine metabolic process"/>
    <property type="evidence" value="ECO:0007669"/>
    <property type="project" value="InterPro"/>
</dbReference>
<dbReference type="EMBL" id="BOOW01000038">
    <property type="protein sequence ID" value="GII95790.1"/>
    <property type="molecule type" value="Genomic_DNA"/>
</dbReference>
<dbReference type="AlphaFoldDB" id="A0A919V850"/>
<evidence type="ECO:0000259" key="6">
    <source>
        <dbReference type="Pfam" id="PF07291"/>
    </source>
</evidence>
<feature type="transmembrane region" description="Helical" evidence="5">
    <location>
        <begin position="142"/>
        <end position="165"/>
    </location>
</feature>
<keyword evidence="3 5" id="KW-1133">Transmembrane helix</keyword>
<gene>
    <name evidence="7" type="ORF">Ssi02_60210</name>
</gene>
<evidence type="ECO:0000256" key="3">
    <source>
        <dbReference type="ARBA" id="ARBA00022989"/>
    </source>
</evidence>
<sequence>MLDMIAVSQLPVVALLLTVGALAKVVTVRRRAEPGGMSQLGPAALVPARWRSPVLVCCALVELVLAAGLIATAHVFFRWATIAFFAMSTYVLWELRRRRPDVGCGCFGDVSATPVERRSLARTTVLTAMSVGLLWLNEPGWWLFVNLSWFMVFSAVGGMALLAVCSPEIEETVARLRYRAPCERRPLPASSALARLRSSTAWRTHKEMLSSEEPTDSWRELCWRFFSYRGRTPTGEAVDVVFAVYLSGRKPPIKVAVVGMDGGEIVTATAPDTVPVTV</sequence>
<dbReference type="InterPro" id="IPR009908">
    <property type="entry name" value="Methylamine_util_MauE"/>
</dbReference>
<evidence type="ECO:0000256" key="1">
    <source>
        <dbReference type="ARBA" id="ARBA00004141"/>
    </source>
</evidence>
<accession>A0A919V850</accession>
<protein>
    <recommendedName>
        <fullName evidence="6">Methylamine utilisation protein MauE domain-containing protein</fullName>
    </recommendedName>
</protein>
<comment type="caution">
    <text evidence="7">The sequence shown here is derived from an EMBL/GenBank/DDBJ whole genome shotgun (WGS) entry which is preliminary data.</text>
</comment>
<reference evidence="7" key="1">
    <citation type="submission" date="2021-01" db="EMBL/GenBank/DDBJ databases">
        <title>Whole genome shotgun sequence of Sinosporangium siamense NBRC 109515.</title>
        <authorList>
            <person name="Komaki H."/>
            <person name="Tamura T."/>
        </authorList>
    </citation>
    <scope>NUCLEOTIDE SEQUENCE</scope>
    <source>
        <strain evidence="7">NBRC 109515</strain>
    </source>
</reference>
<feature type="domain" description="Methylamine utilisation protein MauE" evidence="6">
    <location>
        <begin position="12"/>
        <end position="136"/>
    </location>
</feature>
<evidence type="ECO:0000313" key="8">
    <source>
        <dbReference type="Proteomes" id="UP000606172"/>
    </source>
</evidence>
<evidence type="ECO:0000313" key="7">
    <source>
        <dbReference type="EMBL" id="GII95790.1"/>
    </source>
</evidence>
<evidence type="ECO:0000256" key="5">
    <source>
        <dbReference type="SAM" id="Phobius"/>
    </source>
</evidence>
<keyword evidence="2 5" id="KW-0812">Transmembrane</keyword>
<organism evidence="7 8">
    <name type="scientific">Sinosporangium siamense</name>
    <dbReference type="NCBI Taxonomy" id="1367973"/>
    <lineage>
        <taxon>Bacteria</taxon>
        <taxon>Bacillati</taxon>
        <taxon>Actinomycetota</taxon>
        <taxon>Actinomycetes</taxon>
        <taxon>Streptosporangiales</taxon>
        <taxon>Streptosporangiaceae</taxon>
        <taxon>Sinosporangium</taxon>
    </lineage>
</organism>
<keyword evidence="8" id="KW-1185">Reference proteome</keyword>
<dbReference type="Pfam" id="PF07291">
    <property type="entry name" value="MauE"/>
    <property type="match status" value="1"/>
</dbReference>
<name>A0A919V850_9ACTN</name>
<comment type="subcellular location">
    <subcellularLocation>
        <location evidence="1">Membrane</location>
        <topology evidence="1">Multi-pass membrane protein</topology>
    </subcellularLocation>
</comment>
<dbReference type="Proteomes" id="UP000606172">
    <property type="component" value="Unassembled WGS sequence"/>
</dbReference>